<organism evidence="1">
    <name type="scientific">marine sediment metagenome</name>
    <dbReference type="NCBI Taxonomy" id="412755"/>
    <lineage>
        <taxon>unclassified sequences</taxon>
        <taxon>metagenomes</taxon>
        <taxon>ecological metagenomes</taxon>
    </lineage>
</organism>
<dbReference type="EMBL" id="LAZR01000296">
    <property type="protein sequence ID" value="KKN76436.1"/>
    <property type="molecule type" value="Genomic_DNA"/>
</dbReference>
<name>A0A0F9VSK3_9ZZZZ</name>
<reference evidence="1" key="1">
    <citation type="journal article" date="2015" name="Nature">
        <title>Complex archaea that bridge the gap between prokaryotes and eukaryotes.</title>
        <authorList>
            <person name="Spang A."/>
            <person name="Saw J.H."/>
            <person name="Jorgensen S.L."/>
            <person name="Zaremba-Niedzwiedzka K."/>
            <person name="Martijn J."/>
            <person name="Lind A.E."/>
            <person name="van Eijk R."/>
            <person name="Schleper C."/>
            <person name="Guy L."/>
            <person name="Ettema T.J."/>
        </authorList>
    </citation>
    <scope>NUCLEOTIDE SEQUENCE</scope>
</reference>
<evidence type="ECO:0000313" key="1">
    <source>
        <dbReference type="EMBL" id="KKN76436.1"/>
    </source>
</evidence>
<comment type="caution">
    <text evidence="1">The sequence shown here is derived from an EMBL/GenBank/DDBJ whole genome shotgun (WGS) entry which is preliminary data.</text>
</comment>
<sequence length="164" mass="17794">MGRFDTPQKAWQASHSGDWMLWLAQRLNINKRLLTLAKGKCAETVLHLMKDDRSKAAINAAIDYGNGLIDDRQLTIVSCAAGGAAGELAESSSAEFSAHAADIASCLFGDSYYSAYYAAKASAEANADSYYASTQPDEVARKRNELTTANICRDILTESVFEKL</sequence>
<gene>
    <name evidence="1" type="ORF">LCGC14_0371220</name>
</gene>
<accession>A0A0F9VSK3</accession>
<protein>
    <submittedName>
        <fullName evidence="1">Uncharacterized protein</fullName>
    </submittedName>
</protein>
<proteinExistence type="predicted"/>
<dbReference type="AlphaFoldDB" id="A0A0F9VSK3"/>